<accession>A0A8J8Q248</accession>
<protein>
    <recommendedName>
        <fullName evidence="3">Class I SAM-dependent methyltransferase</fullName>
    </recommendedName>
</protein>
<name>A0A8J8Q248_9EURY</name>
<dbReference type="InterPro" id="IPR029063">
    <property type="entry name" value="SAM-dependent_MTases_sf"/>
</dbReference>
<proteinExistence type="predicted"/>
<evidence type="ECO:0000313" key="2">
    <source>
        <dbReference type="Proteomes" id="UP000766904"/>
    </source>
</evidence>
<keyword evidence="2" id="KW-1185">Reference proteome</keyword>
<dbReference type="AlphaFoldDB" id="A0A8J8Q248"/>
<sequence>MTDHRAYLEAKRTVDDRALNRRVLERFEAILAARSAPVRIVELGAGVGAMIARLAAWDRLPADVVYRAVDRDQVSIERARERVPEWLRANGYEVDRLGTGSDDEGEHSARTTFVAHSGERRLEITLEVADAFAIEDTADAVIAAAFLDIVSLEEAIPDLEELLVPDGVLYAPITFDGGTTFAPRDPIDDRLEREYHRHMDDVRPGGGSRVGRRLLTQLPGAGWDVLEAGGSDWIVRPRDGRYPAEERVFLEHLLETIDDALAALPEPALDSADRQRWLERRRGELEGSELVFVAHNLDVLARRC</sequence>
<dbReference type="RefSeq" id="WP_148859462.1">
    <property type="nucleotide sequence ID" value="NZ_PHNJ01000012.1"/>
</dbReference>
<evidence type="ECO:0000313" key="1">
    <source>
        <dbReference type="EMBL" id="TYL37023.1"/>
    </source>
</evidence>
<dbReference type="Proteomes" id="UP000766904">
    <property type="component" value="Unassembled WGS sequence"/>
</dbReference>
<evidence type="ECO:0008006" key="3">
    <source>
        <dbReference type="Google" id="ProtNLM"/>
    </source>
</evidence>
<comment type="caution">
    <text evidence="1">The sequence shown here is derived from an EMBL/GenBank/DDBJ whole genome shotgun (WGS) entry which is preliminary data.</text>
</comment>
<reference evidence="1" key="1">
    <citation type="submission" date="2017-11" db="EMBL/GenBank/DDBJ databases">
        <authorList>
            <person name="Kajale S.C."/>
            <person name="Sharma A."/>
        </authorList>
    </citation>
    <scope>NUCLEOTIDE SEQUENCE</scope>
    <source>
        <strain evidence="1">LS1_42</strain>
    </source>
</reference>
<dbReference type="SUPFAM" id="SSF53335">
    <property type="entry name" value="S-adenosyl-L-methionine-dependent methyltransferases"/>
    <property type="match status" value="1"/>
</dbReference>
<organism evidence="1 2">
    <name type="scientific">Natronococcus pandeyae</name>
    <dbReference type="NCBI Taxonomy" id="2055836"/>
    <lineage>
        <taxon>Archaea</taxon>
        <taxon>Methanobacteriati</taxon>
        <taxon>Methanobacteriota</taxon>
        <taxon>Stenosarchaea group</taxon>
        <taxon>Halobacteria</taxon>
        <taxon>Halobacteriales</taxon>
        <taxon>Natrialbaceae</taxon>
        <taxon>Natronococcus</taxon>
    </lineage>
</organism>
<dbReference type="OrthoDB" id="338984at2157"/>
<dbReference type="Gene3D" id="3.40.50.150">
    <property type="entry name" value="Vaccinia Virus protein VP39"/>
    <property type="match status" value="1"/>
</dbReference>
<dbReference type="EMBL" id="PHNJ01000012">
    <property type="protein sequence ID" value="TYL37023.1"/>
    <property type="molecule type" value="Genomic_DNA"/>
</dbReference>
<gene>
    <name evidence="1" type="ORF">CV102_18550</name>
</gene>